<dbReference type="EMBL" id="JAHBOH010000001">
    <property type="protein sequence ID" value="MBT0994961.1"/>
    <property type="molecule type" value="Genomic_DNA"/>
</dbReference>
<protein>
    <submittedName>
        <fullName evidence="2">MarR family transcriptional regulator</fullName>
    </submittedName>
</protein>
<evidence type="ECO:0000313" key="3">
    <source>
        <dbReference type="Proteomes" id="UP000722125"/>
    </source>
</evidence>
<dbReference type="PROSITE" id="PS50995">
    <property type="entry name" value="HTH_MARR_2"/>
    <property type="match status" value="1"/>
</dbReference>
<dbReference type="SMART" id="SM00347">
    <property type="entry name" value="HTH_MARR"/>
    <property type="match status" value="1"/>
</dbReference>
<evidence type="ECO:0000313" key="2">
    <source>
        <dbReference type="EMBL" id="MBT0994961.1"/>
    </source>
</evidence>
<comment type="caution">
    <text evidence="2">The sequence shown here is derived from an EMBL/GenBank/DDBJ whole genome shotgun (WGS) entry which is preliminary data.</text>
</comment>
<dbReference type="Pfam" id="PF12802">
    <property type="entry name" value="MarR_2"/>
    <property type="match status" value="1"/>
</dbReference>
<organism evidence="2 3">
    <name type="scientific">Cellulomonas fulva</name>
    <dbReference type="NCBI Taxonomy" id="2835530"/>
    <lineage>
        <taxon>Bacteria</taxon>
        <taxon>Bacillati</taxon>
        <taxon>Actinomycetota</taxon>
        <taxon>Actinomycetes</taxon>
        <taxon>Micrococcales</taxon>
        <taxon>Cellulomonadaceae</taxon>
        <taxon>Cellulomonas</taxon>
    </lineage>
</organism>
<dbReference type="SUPFAM" id="SSF46785">
    <property type="entry name" value="Winged helix' DNA-binding domain"/>
    <property type="match status" value="1"/>
</dbReference>
<name>A0ABS5U0Y5_9CELL</name>
<dbReference type="Proteomes" id="UP000722125">
    <property type="component" value="Unassembled WGS sequence"/>
</dbReference>
<dbReference type="PRINTS" id="PR00598">
    <property type="entry name" value="HTHMARR"/>
</dbReference>
<feature type="domain" description="HTH marR-type" evidence="1">
    <location>
        <begin position="14"/>
        <end position="153"/>
    </location>
</feature>
<dbReference type="InterPro" id="IPR036388">
    <property type="entry name" value="WH-like_DNA-bd_sf"/>
</dbReference>
<gene>
    <name evidence="2" type="ORF">KIN34_11770</name>
</gene>
<dbReference type="InterPro" id="IPR000835">
    <property type="entry name" value="HTH_MarR-typ"/>
</dbReference>
<accession>A0ABS5U0Y5</accession>
<dbReference type="InterPro" id="IPR036390">
    <property type="entry name" value="WH_DNA-bd_sf"/>
</dbReference>
<dbReference type="RefSeq" id="WP_214350712.1">
    <property type="nucleotide sequence ID" value="NZ_JAHBOH010000001.1"/>
</dbReference>
<evidence type="ECO:0000259" key="1">
    <source>
        <dbReference type="PROSITE" id="PS50995"/>
    </source>
</evidence>
<proteinExistence type="predicted"/>
<dbReference type="PANTHER" id="PTHR33164:SF87">
    <property type="entry name" value="MULTIPLE ANTIBIOTIC RESISTANCE PROTEIN MARR"/>
    <property type="match status" value="1"/>
</dbReference>
<sequence length="176" mass="19192">MTEPATGAPYWYGDREVVAVLEALREFRRADQDMRRRAAAGMGMNETSMRALQVVVAAERQGRTVSPHHLARALGISTASTTKLLDRLVASGHLVRSPHPHDRRAVVVTATPHAHREIRDRLAAMHQQMADVAARVPARSRAPVRRFLEEMAGLLDAQDAAPLEPAADAVDLAAAD</sequence>
<dbReference type="InterPro" id="IPR039422">
    <property type="entry name" value="MarR/SlyA-like"/>
</dbReference>
<reference evidence="2 3" key="1">
    <citation type="submission" date="2021-05" db="EMBL/GenBank/DDBJ databases">
        <title>Description of Cellulomonas sp. DKR-3 sp. nov.</title>
        <authorList>
            <person name="Dahal R.H."/>
            <person name="Chaudhary D.K."/>
        </authorList>
    </citation>
    <scope>NUCLEOTIDE SEQUENCE [LARGE SCALE GENOMIC DNA]</scope>
    <source>
        <strain evidence="2 3">DKR-3</strain>
    </source>
</reference>
<keyword evidence="3" id="KW-1185">Reference proteome</keyword>
<dbReference type="PANTHER" id="PTHR33164">
    <property type="entry name" value="TRANSCRIPTIONAL REGULATOR, MARR FAMILY"/>
    <property type="match status" value="1"/>
</dbReference>
<dbReference type="Gene3D" id="1.10.10.10">
    <property type="entry name" value="Winged helix-like DNA-binding domain superfamily/Winged helix DNA-binding domain"/>
    <property type="match status" value="1"/>
</dbReference>